<evidence type="ECO:0000313" key="1">
    <source>
        <dbReference type="EMBL" id="KAF4371528.1"/>
    </source>
</evidence>
<accession>A0A7J6FLL5</accession>
<sequence>KGLEEKLPRNAKVVGGLLRSMLDVERWQHIANNNIWELSTSLVCSMYDDIILGTICIIGSSFRFRLMLLKRKLSGLVPALLSAPECDLDSHHSHFNEQ</sequence>
<keyword evidence="2" id="KW-1185">Reference proteome</keyword>
<reference evidence="1 2" key="1">
    <citation type="journal article" date="2020" name="bioRxiv">
        <title>Sequence and annotation of 42 cannabis genomes reveals extensive copy number variation in cannabinoid synthesis and pathogen resistance genes.</title>
        <authorList>
            <person name="Mckernan K.J."/>
            <person name="Helbert Y."/>
            <person name="Kane L.T."/>
            <person name="Ebling H."/>
            <person name="Zhang L."/>
            <person name="Liu B."/>
            <person name="Eaton Z."/>
            <person name="Mclaughlin S."/>
            <person name="Kingan S."/>
            <person name="Baybayan P."/>
            <person name="Concepcion G."/>
            <person name="Jordan M."/>
            <person name="Riva A."/>
            <person name="Barbazuk W."/>
            <person name="Harkins T."/>
        </authorList>
    </citation>
    <scope>NUCLEOTIDE SEQUENCE [LARGE SCALE GENOMIC DNA]</scope>
    <source>
        <strain evidence="2">cv. Jamaican Lion 4</strain>
        <tissue evidence="1">Leaf</tissue>
    </source>
</reference>
<organism evidence="1 2">
    <name type="scientific">Cannabis sativa</name>
    <name type="common">Hemp</name>
    <name type="synonym">Marijuana</name>
    <dbReference type="NCBI Taxonomy" id="3483"/>
    <lineage>
        <taxon>Eukaryota</taxon>
        <taxon>Viridiplantae</taxon>
        <taxon>Streptophyta</taxon>
        <taxon>Embryophyta</taxon>
        <taxon>Tracheophyta</taxon>
        <taxon>Spermatophyta</taxon>
        <taxon>Magnoliopsida</taxon>
        <taxon>eudicotyledons</taxon>
        <taxon>Gunneridae</taxon>
        <taxon>Pentapetalae</taxon>
        <taxon>rosids</taxon>
        <taxon>fabids</taxon>
        <taxon>Rosales</taxon>
        <taxon>Cannabaceae</taxon>
        <taxon>Cannabis</taxon>
    </lineage>
</organism>
<gene>
    <name evidence="1" type="ORF">G4B88_008243</name>
</gene>
<name>A0A7J6FLL5_CANSA</name>
<dbReference type="EMBL" id="JAATIQ010000195">
    <property type="protein sequence ID" value="KAF4371528.1"/>
    <property type="molecule type" value="Genomic_DNA"/>
</dbReference>
<evidence type="ECO:0000313" key="2">
    <source>
        <dbReference type="Proteomes" id="UP000583929"/>
    </source>
</evidence>
<feature type="non-terminal residue" evidence="1">
    <location>
        <position position="1"/>
    </location>
</feature>
<dbReference type="Proteomes" id="UP000583929">
    <property type="component" value="Unassembled WGS sequence"/>
</dbReference>
<dbReference type="AlphaFoldDB" id="A0A7J6FLL5"/>
<proteinExistence type="predicted"/>
<protein>
    <submittedName>
        <fullName evidence="1">Uncharacterized protein</fullName>
    </submittedName>
</protein>
<comment type="caution">
    <text evidence="1">The sequence shown here is derived from an EMBL/GenBank/DDBJ whole genome shotgun (WGS) entry which is preliminary data.</text>
</comment>